<dbReference type="InterPro" id="IPR013986">
    <property type="entry name" value="DExx_box_DNA_helicase_dom_sf"/>
</dbReference>
<keyword evidence="7" id="KW-0413">Isomerase</keyword>
<evidence type="ECO:0000259" key="13">
    <source>
        <dbReference type="PROSITE" id="PS51198"/>
    </source>
</evidence>
<evidence type="ECO:0000256" key="8">
    <source>
        <dbReference type="ARBA" id="ARBA00034617"/>
    </source>
</evidence>
<evidence type="ECO:0000256" key="3">
    <source>
        <dbReference type="ARBA" id="ARBA00022801"/>
    </source>
</evidence>
<dbReference type="EC" id="5.6.2.4" evidence="9"/>
<dbReference type="PANTHER" id="PTHR11070:SF2">
    <property type="entry name" value="ATP-DEPENDENT DNA HELICASE SRS2"/>
    <property type="match status" value="1"/>
</dbReference>
<reference evidence="14 15" key="1">
    <citation type="journal article" date="2024" name="Chem. Sci.">
        <title>Discovery of megapolipeptins by genome mining of a Burkholderiales bacteria collection.</title>
        <authorList>
            <person name="Paulo B.S."/>
            <person name="Recchia M.J.J."/>
            <person name="Lee S."/>
            <person name="Fergusson C.H."/>
            <person name="Romanowski S.B."/>
            <person name="Hernandez A."/>
            <person name="Krull N."/>
            <person name="Liu D.Y."/>
            <person name="Cavanagh H."/>
            <person name="Bos A."/>
            <person name="Gray C.A."/>
            <person name="Murphy B.T."/>
            <person name="Linington R.G."/>
            <person name="Eustaquio A.S."/>
        </authorList>
    </citation>
    <scope>NUCLEOTIDE SEQUENCE [LARGE SCALE GENOMIC DNA]</scope>
    <source>
        <strain evidence="14 15">RL16-012-BIC-B</strain>
    </source>
</reference>
<evidence type="ECO:0000256" key="11">
    <source>
        <dbReference type="ARBA" id="ARBA00048988"/>
    </source>
</evidence>
<comment type="similarity">
    <text evidence="1">Belongs to the helicase family. UvrD subfamily.</text>
</comment>
<dbReference type="PANTHER" id="PTHR11070">
    <property type="entry name" value="UVRD / RECB / PCRA DNA HELICASE FAMILY MEMBER"/>
    <property type="match status" value="1"/>
</dbReference>
<dbReference type="Pfam" id="PF00580">
    <property type="entry name" value="UvrD-helicase"/>
    <property type="match status" value="1"/>
</dbReference>
<dbReference type="EMBL" id="JAQQFN010000005">
    <property type="protein sequence ID" value="MFL9883163.1"/>
    <property type="molecule type" value="Genomic_DNA"/>
</dbReference>
<evidence type="ECO:0000256" key="2">
    <source>
        <dbReference type="ARBA" id="ARBA00022741"/>
    </source>
</evidence>
<evidence type="ECO:0000256" key="6">
    <source>
        <dbReference type="ARBA" id="ARBA00023125"/>
    </source>
</evidence>
<dbReference type="Pfam" id="PF13361">
    <property type="entry name" value="UvrD_C"/>
    <property type="match status" value="1"/>
</dbReference>
<feature type="binding site" evidence="12">
    <location>
        <begin position="37"/>
        <end position="44"/>
    </location>
    <ligand>
        <name>ATP</name>
        <dbReference type="ChEBI" id="CHEBI:30616"/>
    </ligand>
</feature>
<dbReference type="Gene3D" id="3.40.50.300">
    <property type="entry name" value="P-loop containing nucleotide triphosphate hydrolases"/>
    <property type="match status" value="3"/>
</dbReference>
<evidence type="ECO:0000256" key="1">
    <source>
        <dbReference type="ARBA" id="ARBA00009922"/>
    </source>
</evidence>
<sequence>MPSRRSSSAYLPKAEELRENDEQWTAYESEWHCVVLAGPGSGKTKTLVLKLARILAEDVRAPRGVACITYSQECARELSRRLEELGLRESSRLFIGTVHGFCLRHLLMPYARLANLGLPLPLKVATVEYCRQLYSRLGTRLFGAGHPYKQMDMDKHRRVHLDRETPAWREQEELATLANAYESALHRQGLIDFEDMVIYGERLVAQNDWVLPLVRARFPVLAVDEYQDLGLGLHRIVKRLAFDGGVRLFAVGDADQAVYGFNGADSSLLHELADRDDVELVQLEVNYRCADDIIQASERALGEVRGYRAWDEERQARIEMIECPEGLAEQAQHAVAEIIPAALAAKEGRQLGDIAILYRTADIGDVVAEAVMAEGLDFIRVDNAAPYRKCSLTSWIEDCAAWCAGGWTEAKPLLRGLLERWIAFRHRALSDTEARNERARVTRFLWSRRQNEAARDFVSALRATLLDDMVQAEPGLADQAAQMAAMSRALQPGGPLQDLDMARLGGRDGSPNQLNLLTLHSAKGCEYDVVIMLGLDEGSFHWSNVQGNELRESRRLFYVGFTRARDEVFMLYSGWNENRKTGRRYYSGRLRFLDELQGA</sequence>
<dbReference type="InterPro" id="IPR014016">
    <property type="entry name" value="UvrD-like_ATP-bd"/>
</dbReference>
<keyword evidence="2 12" id="KW-0547">Nucleotide-binding</keyword>
<keyword evidence="5 12" id="KW-0067">ATP-binding</keyword>
<gene>
    <name evidence="14" type="ORF">PQR66_09015</name>
</gene>
<keyword evidence="4 12" id="KW-0347">Helicase</keyword>
<dbReference type="SUPFAM" id="SSF52540">
    <property type="entry name" value="P-loop containing nucleoside triphosphate hydrolases"/>
    <property type="match status" value="1"/>
</dbReference>
<dbReference type="CDD" id="cd17932">
    <property type="entry name" value="DEXQc_UvrD"/>
    <property type="match status" value="1"/>
</dbReference>
<dbReference type="Proteomes" id="UP001629249">
    <property type="component" value="Unassembled WGS sequence"/>
</dbReference>
<evidence type="ECO:0000256" key="9">
    <source>
        <dbReference type="ARBA" id="ARBA00034808"/>
    </source>
</evidence>
<organism evidence="14 15">
    <name type="scientific">Paraburkholderia agricolaris</name>
    <dbReference type="NCBI Taxonomy" id="2152888"/>
    <lineage>
        <taxon>Bacteria</taxon>
        <taxon>Pseudomonadati</taxon>
        <taxon>Pseudomonadota</taxon>
        <taxon>Betaproteobacteria</taxon>
        <taxon>Burkholderiales</taxon>
        <taxon>Burkholderiaceae</taxon>
        <taxon>Paraburkholderia</taxon>
    </lineage>
</organism>
<feature type="domain" description="UvrD-like helicase ATP-binding" evidence="13">
    <location>
        <begin position="16"/>
        <end position="290"/>
    </location>
</feature>
<evidence type="ECO:0000256" key="7">
    <source>
        <dbReference type="ARBA" id="ARBA00023235"/>
    </source>
</evidence>
<keyword evidence="6" id="KW-0238">DNA-binding</keyword>
<dbReference type="InterPro" id="IPR027417">
    <property type="entry name" value="P-loop_NTPase"/>
</dbReference>
<keyword evidence="15" id="KW-1185">Reference proteome</keyword>
<comment type="catalytic activity">
    <reaction evidence="11">
        <text>ATP + H2O = ADP + phosphate + H(+)</text>
        <dbReference type="Rhea" id="RHEA:13065"/>
        <dbReference type="ChEBI" id="CHEBI:15377"/>
        <dbReference type="ChEBI" id="CHEBI:15378"/>
        <dbReference type="ChEBI" id="CHEBI:30616"/>
        <dbReference type="ChEBI" id="CHEBI:43474"/>
        <dbReference type="ChEBI" id="CHEBI:456216"/>
        <dbReference type="EC" id="5.6.2.4"/>
    </reaction>
</comment>
<evidence type="ECO:0000313" key="14">
    <source>
        <dbReference type="EMBL" id="MFL9883163.1"/>
    </source>
</evidence>
<comment type="caution">
    <text evidence="14">The sequence shown here is derived from an EMBL/GenBank/DDBJ whole genome shotgun (WGS) entry which is preliminary data.</text>
</comment>
<evidence type="ECO:0000256" key="5">
    <source>
        <dbReference type="ARBA" id="ARBA00022840"/>
    </source>
</evidence>
<evidence type="ECO:0000313" key="15">
    <source>
        <dbReference type="Proteomes" id="UP001629249"/>
    </source>
</evidence>
<comment type="catalytic activity">
    <reaction evidence="8">
        <text>Couples ATP hydrolysis with the unwinding of duplex DNA by translocating in the 3'-5' direction.</text>
        <dbReference type="EC" id="5.6.2.4"/>
    </reaction>
</comment>
<protein>
    <recommendedName>
        <fullName evidence="9">DNA 3'-5' helicase</fullName>
        <ecNumber evidence="9">5.6.2.4</ecNumber>
    </recommendedName>
    <alternativeName>
        <fullName evidence="10">DNA 3'-5' helicase II</fullName>
    </alternativeName>
</protein>
<dbReference type="RefSeq" id="WP_408326388.1">
    <property type="nucleotide sequence ID" value="NZ_JAQQFH010000002.1"/>
</dbReference>
<accession>A0ABW8ZJY1</accession>
<dbReference type="InterPro" id="IPR014017">
    <property type="entry name" value="DNA_helicase_UvrD-like_C"/>
</dbReference>
<evidence type="ECO:0000256" key="12">
    <source>
        <dbReference type="PROSITE-ProRule" id="PRU00560"/>
    </source>
</evidence>
<evidence type="ECO:0000256" key="4">
    <source>
        <dbReference type="ARBA" id="ARBA00022806"/>
    </source>
</evidence>
<dbReference type="PROSITE" id="PS51198">
    <property type="entry name" value="UVRD_HELICASE_ATP_BIND"/>
    <property type="match status" value="1"/>
</dbReference>
<dbReference type="InterPro" id="IPR000212">
    <property type="entry name" value="DNA_helicase_UvrD/REP"/>
</dbReference>
<dbReference type="Gene3D" id="1.10.10.160">
    <property type="match status" value="1"/>
</dbReference>
<evidence type="ECO:0000256" key="10">
    <source>
        <dbReference type="ARBA" id="ARBA00034923"/>
    </source>
</evidence>
<name>A0ABW8ZJY1_9BURK</name>
<dbReference type="GO" id="GO:0004386">
    <property type="term" value="F:helicase activity"/>
    <property type="evidence" value="ECO:0007669"/>
    <property type="project" value="UniProtKB-KW"/>
</dbReference>
<keyword evidence="3 12" id="KW-0378">Hydrolase</keyword>
<proteinExistence type="inferred from homology"/>